<protein>
    <submittedName>
        <fullName evidence="3">Putative carboxylesterase 2</fullName>
        <ecNumber evidence="3">4.2.1.105</ecNumber>
    </submittedName>
</protein>
<dbReference type="PANTHER" id="PTHR23024:SF577">
    <property type="entry name" value="CARBOXYLESTERASE 2-RELATED"/>
    <property type="match status" value="1"/>
</dbReference>
<dbReference type="EC" id="4.2.1.105" evidence="3"/>
<proteinExistence type="predicted"/>
<keyword evidence="4" id="KW-1185">Reference proteome</keyword>
<dbReference type="Gene3D" id="3.40.50.1820">
    <property type="entry name" value="alpha/beta hydrolase"/>
    <property type="match status" value="1"/>
</dbReference>
<dbReference type="EMBL" id="KZ452036">
    <property type="protein sequence ID" value="PKA49938.1"/>
    <property type="molecule type" value="Genomic_DNA"/>
</dbReference>
<feature type="active site" evidence="1">
    <location>
        <position position="183"/>
    </location>
</feature>
<dbReference type="GO" id="GO:0033987">
    <property type="term" value="F:2-hydroxyisoflavanone dehydratase activity"/>
    <property type="evidence" value="ECO:0007669"/>
    <property type="project" value="UniProtKB-EC"/>
</dbReference>
<organism evidence="3 4">
    <name type="scientific">Apostasia shenzhenica</name>
    <dbReference type="NCBI Taxonomy" id="1088818"/>
    <lineage>
        <taxon>Eukaryota</taxon>
        <taxon>Viridiplantae</taxon>
        <taxon>Streptophyta</taxon>
        <taxon>Embryophyta</taxon>
        <taxon>Tracheophyta</taxon>
        <taxon>Spermatophyta</taxon>
        <taxon>Magnoliopsida</taxon>
        <taxon>Liliopsida</taxon>
        <taxon>Asparagales</taxon>
        <taxon>Orchidaceae</taxon>
        <taxon>Apostasioideae</taxon>
        <taxon>Apostasia</taxon>
    </lineage>
</organism>
<feature type="domain" description="Alpha/beta hydrolase fold-3" evidence="2">
    <location>
        <begin position="100"/>
        <end position="314"/>
    </location>
</feature>
<gene>
    <name evidence="3" type="primary">CXE2</name>
    <name evidence="3" type="ORF">AXF42_Ash019254</name>
</gene>
<keyword evidence="3" id="KW-0456">Lyase</keyword>
<dbReference type="InterPro" id="IPR033140">
    <property type="entry name" value="Lipase_GDXG_put_SER_AS"/>
</dbReference>
<sequence length="338" mass="36919">MDFPAVVPTAGKPKKTVTGDRSDDEDIVFELLPIIRVFRNGRVDRLYGTETVPPSLDRTTAVLSKDVVIDSSSGLAARVYLPTTTAGAAPASKKQQLPVLIYFHGGAFCIESAFSPPYHSHLNNLSSLGPLLAVSVNYRLAPEHPLPAAYEDSWAAIQWVLSRADPWLASHGDFLRVYIAGDSAGANICQQMAVRAGEEGLGSIKGMALVHSYFMGKEPIGSELRDLAFRREMDRIWRFLCPTTTLGLDDPWVNPVSEAAPSLAALGCDRVLVAVAGNDLMWSRGWLYYNKLRSSGWPGKVEIIDTPDAEHVFHIFHPETDKAAAMNKSLASFFAADF</sequence>
<dbReference type="PANTHER" id="PTHR23024">
    <property type="entry name" value="ARYLACETAMIDE DEACETYLASE"/>
    <property type="match status" value="1"/>
</dbReference>
<dbReference type="Pfam" id="PF07859">
    <property type="entry name" value="Abhydrolase_3"/>
    <property type="match status" value="1"/>
</dbReference>
<dbReference type="InterPro" id="IPR029058">
    <property type="entry name" value="AB_hydrolase_fold"/>
</dbReference>
<dbReference type="OrthoDB" id="408631at2759"/>
<accession>A0A2I0A326</accession>
<evidence type="ECO:0000256" key="1">
    <source>
        <dbReference type="PROSITE-ProRule" id="PRU10038"/>
    </source>
</evidence>
<dbReference type="SUPFAM" id="SSF53474">
    <property type="entry name" value="alpha/beta-Hydrolases"/>
    <property type="match status" value="1"/>
</dbReference>
<dbReference type="AlphaFoldDB" id="A0A2I0A326"/>
<dbReference type="Proteomes" id="UP000236161">
    <property type="component" value="Unassembled WGS sequence"/>
</dbReference>
<evidence type="ECO:0000259" key="2">
    <source>
        <dbReference type="Pfam" id="PF07859"/>
    </source>
</evidence>
<evidence type="ECO:0000313" key="4">
    <source>
        <dbReference type="Proteomes" id="UP000236161"/>
    </source>
</evidence>
<dbReference type="InterPro" id="IPR050466">
    <property type="entry name" value="Carboxylest/Gibb_receptor"/>
</dbReference>
<dbReference type="InterPro" id="IPR013094">
    <property type="entry name" value="AB_hydrolase_3"/>
</dbReference>
<dbReference type="PROSITE" id="PS01174">
    <property type="entry name" value="LIPASE_GDXG_SER"/>
    <property type="match status" value="1"/>
</dbReference>
<evidence type="ECO:0000313" key="3">
    <source>
        <dbReference type="EMBL" id="PKA49938.1"/>
    </source>
</evidence>
<name>A0A2I0A326_9ASPA</name>
<dbReference type="GO" id="GO:0016787">
    <property type="term" value="F:hydrolase activity"/>
    <property type="evidence" value="ECO:0007669"/>
    <property type="project" value="InterPro"/>
</dbReference>
<reference evidence="3 4" key="1">
    <citation type="journal article" date="2017" name="Nature">
        <title>The Apostasia genome and the evolution of orchids.</title>
        <authorList>
            <person name="Zhang G.Q."/>
            <person name="Liu K.W."/>
            <person name="Li Z."/>
            <person name="Lohaus R."/>
            <person name="Hsiao Y.Y."/>
            <person name="Niu S.C."/>
            <person name="Wang J.Y."/>
            <person name="Lin Y.C."/>
            <person name="Xu Q."/>
            <person name="Chen L.J."/>
            <person name="Yoshida K."/>
            <person name="Fujiwara S."/>
            <person name="Wang Z.W."/>
            <person name="Zhang Y.Q."/>
            <person name="Mitsuda N."/>
            <person name="Wang M."/>
            <person name="Liu G.H."/>
            <person name="Pecoraro L."/>
            <person name="Huang H.X."/>
            <person name="Xiao X.J."/>
            <person name="Lin M."/>
            <person name="Wu X.Y."/>
            <person name="Wu W.L."/>
            <person name="Chen Y.Y."/>
            <person name="Chang S.B."/>
            <person name="Sakamoto S."/>
            <person name="Ohme-Takagi M."/>
            <person name="Yagi M."/>
            <person name="Zeng S.J."/>
            <person name="Shen C.Y."/>
            <person name="Yeh C.M."/>
            <person name="Luo Y.B."/>
            <person name="Tsai W.C."/>
            <person name="Van de Peer Y."/>
            <person name="Liu Z.J."/>
        </authorList>
    </citation>
    <scope>NUCLEOTIDE SEQUENCE [LARGE SCALE GENOMIC DNA]</scope>
    <source>
        <strain evidence="4">cv. Shenzhen</strain>
        <tissue evidence="3">Stem</tissue>
    </source>
</reference>
<dbReference type="STRING" id="1088818.A0A2I0A326"/>